<organism evidence="1 2">
    <name type="scientific">Chitinophaga japonensis</name>
    <name type="common">Flexibacter japonensis</name>
    <dbReference type="NCBI Taxonomy" id="104662"/>
    <lineage>
        <taxon>Bacteria</taxon>
        <taxon>Pseudomonadati</taxon>
        <taxon>Bacteroidota</taxon>
        <taxon>Chitinophagia</taxon>
        <taxon>Chitinophagales</taxon>
        <taxon>Chitinophagaceae</taxon>
        <taxon>Chitinophaga</taxon>
    </lineage>
</organism>
<comment type="caution">
    <text evidence="1">The sequence shown here is derived from an EMBL/GenBank/DDBJ whole genome shotgun (WGS) entry which is preliminary data.</text>
</comment>
<keyword evidence="2" id="KW-1185">Reference proteome</keyword>
<dbReference type="Proteomes" id="UP000316778">
    <property type="component" value="Unassembled WGS sequence"/>
</dbReference>
<dbReference type="AlphaFoldDB" id="A0A562T712"/>
<name>A0A562T712_CHIJA</name>
<proteinExistence type="predicted"/>
<evidence type="ECO:0000313" key="2">
    <source>
        <dbReference type="Proteomes" id="UP000316778"/>
    </source>
</evidence>
<sequence>MASAIFSYDLNGNVIKVNYKAAFDISVTDPYFGDLANGNIDPEYDSLVYDVNKRIESIYTLENGSIENHVKFYYEANKDVPFKLEEYVSERGALVLYDQIVITTNDMDAPYRHLWFLPYARKMERVVLPILFDDPSTYIGIYLSYVNKCITNYKVYNDWGFYNYQNTIFTYHYNSDHTILTAKKQGNPFDSINYKFR</sequence>
<reference evidence="1 2" key="1">
    <citation type="journal article" date="2013" name="Stand. Genomic Sci.">
        <title>Genomic Encyclopedia of Type Strains, Phase I: The one thousand microbial genomes (KMG-I) project.</title>
        <authorList>
            <person name="Kyrpides N.C."/>
            <person name="Woyke T."/>
            <person name="Eisen J.A."/>
            <person name="Garrity G."/>
            <person name="Lilburn T.G."/>
            <person name="Beck B.J."/>
            <person name="Whitman W.B."/>
            <person name="Hugenholtz P."/>
            <person name="Klenk H.P."/>
        </authorList>
    </citation>
    <scope>NUCLEOTIDE SEQUENCE [LARGE SCALE GENOMIC DNA]</scope>
    <source>
        <strain evidence="1 2">DSM 13484</strain>
    </source>
</reference>
<protein>
    <submittedName>
        <fullName evidence="1">Uncharacterized protein</fullName>
    </submittedName>
</protein>
<accession>A0A562T712</accession>
<dbReference type="EMBL" id="VLLG01000003">
    <property type="protein sequence ID" value="TWI88876.1"/>
    <property type="molecule type" value="Genomic_DNA"/>
</dbReference>
<evidence type="ECO:0000313" key="1">
    <source>
        <dbReference type="EMBL" id="TWI88876.1"/>
    </source>
</evidence>
<gene>
    <name evidence="1" type="ORF">LX66_2964</name>
</gene>